<evidence type="ECO:0000256" key="1">
    <source>
        <dbReference type="SAM" id="MobiDB-lite"/>
    </source>
</evidence>
<feature type="compositionally biased region" description="Low complexity" evidence="1">
    <location>
        <begin position="101"/>
        <end position="120"/>
    </location>
</feature>
<accession>A0A9N8D4P7</accession>
<evidence type="ECO:0000313" key="4">
    <source>
        <dbReference type="Proteomes" id="UP000834611"/>
    </source>
</evidence>
<name>A0A9N8D4P7_PRORE</name>
<evidence type="ECO:0000313" key="2">
    <source>
        <dbReference type="EMBL" id="CAB5714073.1"/>
    </source>
</evidence>
<feature type="region of interest" description="Disordered" evidence="1">
    <location>
        <begin position="100"/>
        <end position="153"/>
    </location>
</feature>
<dbReference type="Proteomes" id="UP001159001">
    <property type="component" value="Unassembled WGS sequence"/>
</dbReference>
<dbReference type="AlphaFoldDB" id="A0A9N8D4P7"/>
<proteinExistence type="predicted"/>
<organism evidence="2 4">
    <name type="scientific">Providencia rettgeri</name>
    <dbReference type="NCBI Taxonomy" id="587"/>
    <lineage>
        <taxon>Bacteria</taxon>
        <taxon>Pseudomonadati</taxon>
        <taxon>Pseudomonadota</taxon>
        <taxon>Gammaproteobacteria</taxon>
        <taxon>Enterobacterales</taxon>
        <taxon>Morganellaceae</taxon>
        <taxon>Providencia</taxon>
    </lineage>
</organism>
<dbReference type="Proteomes" id="UP000834611">
    <property type="component" value="Unassembled WGS sequence"/>
</dbReference>
<dbReference type="RefSeq" id="WP_136135016.1">
    <property type="nucleotide sequence ID" value="NZ_ABDWLN020000019.1"/>
</dbReference>
<feature type="compositionally biased region" description="Low complexity" evidence="1">
    <location>
        <begin position="127"/>
        <end position="145"/>
    </location>
</feature>
<comment type="caution">
    <text evidence="2">The sequence shown here is derived from an EMBL/GenBank/DDBJ whole genome shotgun (WGS) entry which is preliminary data.</text>
</comment>
<reference evidence="3" key="2">
    <citation type="submission" date="2022-10" db="EMBL/GenBank/DDBJ databases">
        <title>Bacterial isolates recovered from the One Health project in Brazil.</title>
        <authorList>
            <person name="Valiatti T.B."/>
            <person name="Santos F."/>
            <person name="Cayo R."/>
            <person name="Gales A.C."/>
        </authorList>
    </citation>
    <scope>NUCLEOTIDE SEQUENCE</scope>
    <source>
        <strain evidence="3">PVR188</strain>
    </source>
</reference>
<sequence length="153" mass="16936">MFDRLLFVLFNIQPKPLAYTRTIDVHGDCYTIHSQKPVTITEKDSGYIQIKALGKMHIFCGEMLLISVKKNTTLVTIGWAKDKSQIFEVRKNVKETAYRVNSNNSSSSYTPPYYDSSSSDNNHRSSNHYCSNDNSSSDCSSSDSGGADGGGSD</sequence>
<dbReference type="EMBL" id="CAHPSF010000014">
    <property type="protein sequence ID" value="CAB5714073.1"/>
    <property type="molecule type" value="Genomic_DNA"/>
</dbReference>
<protein>
    <submittedName>
        <fullName evidence="2">Uncharacterized protein</fullName>
    </submittedName>
</protein>
<reference evidence="2" key="1">
    <citation type="submission" date="2020-05" db="EMBL/GenBank/DDBJ databases">
        <authorList>
            <person name="Delgado-Blas J."/>
        </authorList>
    </citation>
    <scope>NUCLEOTIDE SEQUENCE</scope>
    <source>
        <strain evidence="2">BB1453</strain>
    </source>
</reference>
<dbReference type="EMBL" id="JAOWIN010000006">
    <property type="protein sequence ID" value="MDI9092997.1"/>
    <property type="molecule type" value="Genomic_DNA"/>
</dbReference>
<gene>
    <name evidence="2" type="ORF">GHA_03922</name>
    <name evidence="3" type="ORF">OGX73_10285</name>
</gene>
<evidence type="ECO:0000313" key="3">
    <source>
        <dbReference type="EMBL" id="MDI9092997.1"/>
    </source>
</evidence>